<sequence>MVLHVMLGELVSLNMSNGVGEGGRSQSREKRKLFSMQWLRFAKSVEVTMYKEPALDTLIGIAVQYIYSIGKTAQLYASIAGIAEGISLDIVQALEGLGSGSGILVTYCCLADVVKDIIRYSGEAEEMPFVYARPCFYEVGAEPPDEHIPVSRNQIV</sequence>
<dbReference type="EMBL" id="CAKOAT010675153">
    <property type="protein sequence ID" value="CAH8385744.1"/>
    <property type="molecule type" value="Genomic_DNA"/>
</dbReference>
<name>A0ABC8LQE6_ERUVS</name>
<dbReference type="CDD" id="cd00076">
    <property type="entry name" value="HFD_SF"/>
    <property type="match status" value="1"/>
</dbReference>
<evidence type="ECO:0000313" key="7">
    <source>
        <dbReference type="Proteomes" id="UP001642260"/>
    </source>
</evidence>
<evidence type="ECO:0000256" key="2">
    <source>
        <dbReference type="ARBA" id="ARBA00023015"/>
    </source>
</evidence>
<comment type="caution">
    <text evidence="6">The sequence shown here is derived from an EMBL/GenBank/DDBJ whole genome shotgun (WGS) entry which is preliminary data.</text>
</comment>
<keyword evidence="4" id="KW-0539">Nucleus</keyword>
<dbReference type="Pfam" id="PF07524">
    <property type="entry name" value="Bromo_TP"/>
    <property type="match status" value="1"/>
</dbReference>
<keyword evidence="2" id="KW-0805">Transcription regulation</keyword>
<dbReference type="AlphaFoldDB" id="A0ABC8LQE6"/>
<accession>A0ABC8LQE6</accession>
<reference evidence="6 7" key="1">
    <citation type="submission" date="2022-03" db="EMBL/GenBank/DDBJ databases">
        <authorList>
            <person name="Macdonald S."/>
            <person name="Ahmed S."/>
            <person name="Newling K."/>
        </authorList>
    </citation>
    <scope>NUCLEOTIDE SEQUENCE [LARGE SCALE GENOMIC DNA]</scope>
</reference>
<dbReference type="InterPro" id="IPR037818">
    <property type="entry name" value="TAF8"/>
</dbReference>
<dbReference type="PANTHER" id="PTHR46338:SF19">
    <property type="entry name" value="TRANSCRIPTION INITIATION FACTOR TFIID SUBUNIT 8"/>
    <property type="match status" value="1"/>
</dbReference>
<dbReference type="InterPro" id="IPR006565">
    <property type="entry name" value="BTP"/>
</dbReference>
<comment type="subcellular location">
    <subcellularLocation>
        <location evidence="1">Nucleus</location>
    </subcellularLocation>
</comment>
<dbReference type="PANTHER" id="PTHR46338">
    <property type="entry name" value="TRANSCRIPTION INITIATION FACTOR TFIID SUBUNIT 8"/>
    <property type="match status" value="1"/>
</dbReference>
<proteinExistence type="predicted"/>
<dbReference type="Proteomes" id="UP001642260">
    <property type="component" value="Unassembled WGS sequence"/>
</dbReference>
<evidence type="ECO:0000259" key="5">
    <source>
        <dbReference type="Pfam" id="PF07524"/>
    </source>
</evidence>
<organism evidence="6 7">
    <name type="scientific">Eruca vesicaria subsp. sativa</name>
    <name type="common">Garden rocket</name>
    <name type="synonym">Eruca sativa</name>
    <dbReference type="NCBI Taxonomy" id="29727"/>
    <lineage>
        <taxon>Eukaryota</taxon>
        <taxon>Viridiplantae</taxon>
        <taxon>Streptophyta</taxon>
        <taxon>Embryophyta</taxon>
        <taxon>Tracheophyta</taxon>
        <taxon>Spermatophyta</taxon>
        <taxon>Magnoliopsida</taxon>
        <taxon>eudicotyledons</taxon>
        <taxon>Gunneridae</taxon>
        <taxon>Pentapetalae</taxon>
        <taxon>rosids</taxon>
        <taxon>malvids</taxon>
        <taxon>Brassicales</taxon>
        <taxon>Brassicaceae</taxon>
        <taxon>Brassiceae</taxon>
        <taxon>Eruca</taxon>
    </lineage>
</organism>
<dbReference type="InterPro" id="IPR009072">
    <property type="entry name" value="Histone-fold"/>
</dbReference>
<evidence type="ECO:0000256" key="3">
    <source>
        <dbReference type="ARBA" id="ARBA00023163"/>
    </source>
</evidence>
<evidence type="ECO:0000313" key="6">
    <source>
        <dbReference type="EMBL" id="CAH8385744.1"/>
    </source>
</evidence>
<feature type="domain" description="Bromodomain associated" evidence="5">
    <location>
        <begin position="51"/>
        <end position="98"/>
    </location>
</feature>
<dbReference type="GO" id="GO:0005634">
    <property type="term" value="C:nucleus"/>
    <property type="evidence" value="ECO:0007669"/>
    <property type="project" value="UniProtKB-SubCell"/>
</dbReference>
<protein>
    <recommendedName>
        <fullName evidence="5">Bromodomain associated domain-containing protein</fullName>
    </recommendedName>
</protein>
<keyword evidence="7" id="KW-1185">Reference proteome</keyword>
<dbReference type="Gene3D" id="1.10.20.10">
    <property type="entry name" value="Histone, subunit A"/>
    <property type="match status" value="1"/>
</dbReference>
<keyword evidence="3" id="KW-0804">Transcription</keyword>
<gene>
    <name evidence="6" type="ORF">ERUC_LOCUS38227</name>
</gene>
<evidence type="ECO:0000256" key="1">
    <source>
        <dbReference type="ARBA" id="ARBA00004123"/>
    </source>
</evidence>
<evidence type="ECO:0000256" key="4">
    <source>
        <dbReference type="ARBA" id="ARBA00023242"/>
    </source>
</evidence>